<accession>A0A560MIQ0</accession>
<dbReference type="Pfam" id="PF01636">
    <property type="entry name" value="APH"/>
    <property type="match status" value="1"/>
</dbReference>
<proteinExistence type="predicted"/>
<dbReference type="Proteomes" id="UP000321304">
    <property type="component" value="Unassembled WGS sequence"/>
</dbReference>
<evidence type="ECO:0000259" key="1">
    <source>
        <dbReference type="Pfam" id="PF01636"/>
    </source>
</evidence>
<dbReference type="EMBL" id="VITY01000001">
    <property type="protein sequence ID" value="TWC07250.1"/>
    <property type="molecule type" value="Genomic_DNA"/>
</dbReference>
<keyword evidence="2" id="KW-0808">Transferase</keyword>
<keyword evidence="3" id="KW-1185">Reference proteome</keyword>
<dbReference type="GO" id="GO:0016740">
    <property type="term" value="F:transferase activity"/>
    <property type="evidence" value="ECO:0007669"/>
    <property type="project" value="UniProtKB-KW"/>
</dbReference>
<evidence type="ECO:0000313" key="2">
    <source>
        <dbReference type="EMBL" id="TWC07250.1"/>
    </source>
</evidence>
<dbReference type="AlphaFoldDB" id="A0A560MIQ0"/>
<evidence type="ECO:0000313" key="3">
    <source>
        <dbReference type="Proteomes" id="UP000321304"/>
    </source>
</evidence>
<dbReference type="Gene3D" id="3.90.1200.10">
    <property type="match status" value="1"/>
</dbReference>
<dbReference type="InterPro" id="IPR002575">
    <property type="entry name" value="Aminoglycoside_PTrfase"/>
</dbReference>
<dbReference type="SUPFAM" id="SSF56112">
    <property type="entry name" value="Protein kinase-like (PK-like)"/>
    <property type="match status" value="1"/>
</dbReference>
<feature type="domain" description="Aminoglycoside phosphotransferase" evidence="1">
    <location>
        <begin position="143"/>
        <end position="355"/>
    </location>
</feature>
<dbReference type="OrthoDB" id="3806873at2"/>
<dbReference type="InterPro" id="IPR011009">
    <property type="entry name" value="Kinase-like_dom_sf"/>
</dbReference>
<sequence length="420" mass="46790">MLLIVRKRTNFSIGKCGVEPFRWSKAVGANLGTSSATALAALKIGGRVAYERLVRPKARQHDDVPCSPGAITTQWLTAVLCDKVPGAMVTQVEVKPASAGTHERHRLVVTYNEAGRRAGLPGSMFTKSLPSVVTRMIGGFNGTARAEGRFYMQLRPQLGIEAPAGYHAAFDPRTLASILLLEDLVAAKSASFCNHRTYVSRAMAEDMIDLLAALHARFYGDSAFATQYRWVAPYPRWFTIGAQKMDLEHYTRKAFDAASHVIPQNVLARRDAVWPAAMRALAVHESQPQGLLHSDVHIGNWYQTGAGKMGLCDWQCLARGHWSRDVAYAVTAALTPEDRRKWERDLLARYLECFAELTDLKPDFEESFRNYRQQIVHALLMWTITLCHSPLLPNMQPEDTTLTMIERISTAMADLDSLTS</sequence>
<reference evidence="2 3" key="1">
    <citation type="submission" date="2019-06" db="EMBL/GenBank/DDBJ databases">
        <title>Genomic Encyclopedia of Type Strains, Phase IV (KMG-V): Genome sequencing to study the core and pangenomes of soil and plant-associated prokaryotes.</title>
        <authorList>
            <person name="Whitman W."/>
        </authorList>
    </citation>
    <scope>NUCLEOTIDE SEQUENCE [LARGE SCALE GENOMIC DNA]</scope>
    <source>
        <strain evidence="2 3">BR 10355</strain>
    </source>
</reference>
<comment type="caution">
    <text evidence="2">The sequence shown here is derived from an EMBL/GenBank/DDBJ whole genome shotgun (WGS) entry which is preliminary data.</text>
</comment>
<protein>
    <submittedName>
        <fullName evidence="2">Phosphotransferase family enzyme</fullName>
    </submittedName>
</protein>
<organism evidence="2 3">
    <name type="scientific">Bradyrhizobium macuxiense</name>
    <dbReference type="NCBI Taxonomy" id="1755647"/>
    <lineage>
        <taxon>Bacteria</taxon>
        <taxon>Pseudomonadati</taxon>
        <taxon>Pseudomonadota</taxon>
        <taxon>Alphaproteobacteria</taxon>
        <taxon>Hyphomicrobiales</taxon>
        <taxon>Nitrobacteraceae</taxon>
        <taxon>Bradyrhizobium</taxon>
    </lineage>
</organism>
<gene>
    <name evidence="2" type="ORF">FBZ93_101542</name>
</gene>
<name>A0A560MIQ0_9BRAD</name>